<evidence type="ECO:0000256" key="1">
    <source>
        <dbReference type="SAM" id="MobiDB-lite"/>
    </source>
</evidence>
<feature type="transmembrane region" description="Helical" evidence="2">
    <location>
        <begin position="63"/>
        <end position="81"/>
    </location>
</feature>
<evidence type="ECO:0008006" key="5">
    <source>
        <dbReference type="Google" id="ProtNLM"/>
    </source>
</evidence>
<comment type="caution">
    <text evidence="3">The sequence shown here is derived from an EMBL/GenBank/DDBJ whole genome shotgun (WGS) entry which is preliminary data.</text>
</comment>
<dbReference type="EMBL" id="BAAATD010000001">
    <property type="protein sequence ID" value="GAA2579735.1"/>
    <property type="molecule type" value="Genomic_DNA"/>
</dbReference>
<feature type="transmembrane region" description="Helical" evidence="2">
    <location>
        <begin position="88"/>
        <end position="106"/>
    </location>
</feature>
<evidence type="ECO:0000256" key="2">
    <source>
        <dbReference type="SAM" id="Phobius"/>
    </source>
</evidence>
<reference evidence="3 4" key="1">
    <citation type="journal article" date="2019" name="Int. J. Syst. Evol. Microbiol.">
        <title>The Global Catalogue of Microorganisms (GCM) 10K type strain sequencing project: providing services to taxonomists for standard genome sequencing and annotation.</title>
        <authorList>
            <consortium name="The Broad Institute Genomics Platform"/>
            <consortium name="The Broad Institute Genome Sequencing Center for Infectious Disease"/>
            <person name="Wu L."/>
            <person name="Ma J."/>
        </authorList>
    </citation>
    <scope>NUCLEOTIDE SEQUENCE [LARGE SCALE GENOMIC DNA]</scope>
    <source>
        <strain evidence="3 4">JCM 6833</strain>
    </source>
</reference>
<protein>
    <recommendedName>
        <fullName evidence="5">ABC transporter permease</fullName>
    </recommendedName>
</protein>
<accession>A0ABN3PD40</accession>
<name>A0ABN3PD40_9ACTN</name>
<keyword evidence="2" id="KW-0812">Transmembrane</keyword>
<feature type="region of interest" description="Disordered" evidence="1">
    <location>
        <begin position="167"/>
        <end position="200"/>
    </location>
</feature>
<sequence length="200" mass="20674">MRGPTGKALRTWTVTTVVVTLLGPLAGLLWAKIVPRVDYIVVQGKPLLADAEGQGPVGMDGRFALIVVLAGIGCGALAYLAGGRDNDIALVLGLAAGGIAAAFLAWKTGQQIGLTGYENAVRGAKDGTVVEGVARLRATGVVTFWPILAVGTYGVLELLVRRLPPGDRRQAAAGEPDEIGRGELDLQTASPGGDVDRREP</sequence>
<keyword evidence="4" id="KW-1185">Reference proteome</keyword>
<dbReference type="Proteomes" id="UP001501509">
    <property type="component" value="Unassembled WGS sequence"/>
</dbReference>
<proteinExistence type="predicted"/>
<organism evidence="3 4">
    <name type="scientific">Actinomadura fulvescens</name>
    <dbReference type="NCBI Taxonomy" id="46160"/>
    <lineage>
        <taxon>Bacteria</taxon>
        <taxon>Bacillati</taxon>
        <taxon>Actinomycetota</taxon>
        <taxon>Actinomycetes</taxon>
        <taxon>Streptosporangiales</taxon>
        <taxon>Thermomonosporaceae</taxon>
        <taxon>Actinomadura</taxon>
    </lineage>
</organism>
<keyword evidence="2" id="KW-0472">Membrane</keyword>
<keyword evidence="2" id="KW-1133">Transmembrane helix</keyword>
<feature type="transmembrane region" description="Helical" evidence="2">
    <location>
        <begin position="12"/>
        <end position="31"/>
    </location>
</feature>
<dbReference type="RefSeq" id="WP_344538115.1">
    <property type="nucleotide sequence ID" value="NZ_BAAATD010000001.1"/>
</dbReference>
<evidence type="ECO:0000313" key="3">
    <source>
        <dbReference type="EMBL" id="GAA2579735.1"/>
    </source>
</evidence>
<gene>
    <name evidence="3" type="ORF">GCM10010411_10370</name>
</gene>
<feature type="transmembrane region" description="Helical" evidence="2">
    <location>
        <begin position="142"/>
        <end position="160"/>
    </location>
</feature>
<evidence type="ECO:0000313" key="4">
    <source>
        <dbReference type="Proteomes" id="UP001501509"/>
    </source>
</evidence>